<sequence>MHTKFIINGQVCFFSEEHRLEPMGQQGSGVSLNVPVSRCLLLLLQRKGNVISQSDFVYEVWENKGQFANANTYFQNIHLLRKALATSGIKDNIIKTIPKEGVRFTGTVTYPCEENAESSAEATQDATSHITNEALTDTLTPEKINGEIQPPPEPFFSNRITLYIKIFLIFCLLSLFIFLWLNFHEDTSQNVDFFSNYQQIGETNHCKVYASSSSILWPRDEYLNFIQKRDIHCQPGQVIYIAMNIFRTRSLIHICDKNVNNTSSCLTKLYIVERKNER</sequence>
<dbReference type="GeneID" id="82552943"/>
<accession>A0A386HJJ7</accession>
<feature type="transmembrane region" description="Helical" evidence="3">
    <location>
        <begin position="162"/>
        <end position="181"/>
    </location>
</feature>
<dbReference type="AlphaFoldDB" id="A0A386HJJ7"/>
<reference evidence="5 6" key="1">
    <citation type="submission" date="2018-09" db="EMBL/GenBank/DDBJ databases">
        <title>Yersinia kristensenii subsp. rochesterensis subsp. nov., Isolated from Human Feces.</title>
        <authorList>
            <person name="Cunningham S.A."/>
            <person name="Jeraldo P."/>
            <person name="Patel R."/>
        </authorList>
    </citation>
    <scope>NUCLEOTIDE SEQUENCE [LARGE SCALE GENOMIC DNA]</scope>
    <source>
        <strain evidence="5 6">ATCC BAA-2637</strain>
    </source>
</reference>
<dbReference type="PROSITE" id="PS51755">
    <property type="entry name" value="OMPR_PHOB"/>
    <property type="match status" value="1"/>
</dbReference>
<organism evidence="5 6">
    <name type="scientific">Yersinia rochesterensis</name>
    <dbReference type="NCBI Taxonomy" id="1604335"/>
    <lineage>
        <taxon>Bacteria</taxon>
        <taxon>Pseudomonadati</taxon>
        <taxon>Pseudomonadota</taxon>
        <taxon>Gammaproteobacteria</taxon>
        <taxon>Enterobacterales</taxon>
        <taxon>Yersiniaceae</taxon>
        <taxon>Yersinia</taxon>
    </lineage>
</organism>
<dbReference type="SUPFAM" id="SSF46894">
    <property type="entry name" value="C-terminal effector domain of the bipartite response regulators"/>
    <property type="match status" value="1"/>
</dbReference>
<dbReference type="GO" id="GO:0003677">
    <property type="term" value="F:DNA binding"/>
    <property type="evidence" value="ECO:0007669"/>
    <property type="project" value="UniProtKB-UniRule"/>
</dbReference>
<dbReference type="InterPro" id="IPR036388">
    <property type="entry name" value="WH-like_DNA-bd_sf"/>
</dbReference>
<dbReference type="Pfam" id="PF00486">
    <property type="entry name" value="Trans_reg_C"/>
    <property type="match status" value="1"/>
</dbReference>
<name>A0A386HJJ7_9GAMM</name>
<evidence type="ECO:0000256" key="1">
    <source>
        <dbReference type="ARBA" id="ARBA00023125"/>
    </source>
</evidence>
<protein>
    <submittedName>
        <fullName evidence="5">Transcriptional regulator</fullName>
    </submittedName>
</protein>
<keyword evidence="3" id="KW-0472">Membrane</keyword>
<dbReference type="SMART" id="SM00862">
    <property type="entry name" value="Trans_reg_C"/>
    <property type="match status" value="1"/>
</dbReference>
<evidence type="ECO:0000313" key="6">
    <source>
        <dbReference type="Proteomes" id="UP000265864"/>
    </source>
</evidence>
<keyword evidence="3" id="KW-0812">Transmembrane</keyword>
<keyword evidence="3" id="KW-1133">Transmembrane helix</keyword>
<dbReference type="Gene3D" id="1.10.10.10">
    <property type="entry name" value="Winged helix-like DNA-binding domain superfamily/Winged helix DNA-binding domain"/>
    <property type="match status" value="1"/>
</dbReference>
<feature type="domain" description="OmpR/PhoB-type" evidence="4">
    <location>
        <begin position="3"/>
        <end position="106"/>
    </location>
</feature>
<proteinExistence type="predicted"/>
<feature type="DNA-binding region" description="OmpR/PhoB-type" evidence="2">
    <location>
        <begin position="3"/>
        <end position="106"/>
    </location>
</feature>
<dbReference type="GO" id="GO:0000160">
    <property type="term" value="P:phosphorelay signal transduction system"/>
    <property type="evidence" value="ECO:0007669"/>
    <property type="project" value="InterPro"/>
</dbReference>
<dbReference type="InterPro" id="IPR001867">
    <property type="entry name" value="OmpR/PhoB-type_DNA-bd"/>
</dbReference>
<evidence type="ECO:0000313" key="5">
    <source>
        <dbReference type="EMBL" id="AYD45701.1"/>
    </source>
</evidence>
<keyword evidence="1 2" id="KW-0238">DNA-binding</keyword>
<dbReference type="EMBL" id="CP032482">
    <property type="protein sequence ID" value="AYD45701.1"/>
    <property type="molecule type" value="Genomic_DNA"/>
</dbReference>
<dbReference type="Proteomes" id="UP000265864">
    <property type="component" value="Chromosome"/>
</dbReference>
<dbReference type="InterPro" id="IPR016032">
    <property type="entry name" value="Sig_transdc_resp-reg_C-effctor"/>
</dbReference>
<gene>
    <name evidence="5" type="ORF">DXZ79_19655</name>
</gene>
<dbReference type="GO" id="GO:0006355">
    <property type="term" value="P:regulation of DNA-templated transcription"/>
    <property type="evidence" value="ECO:0007669"/>
    <property type="project" value="InterPro"/>
</dbReference>
<dbReference type="RefSeq" id="WP_050291860.1">
    <property type="nucleotide sequence ID" value="NZ_CABHXM010000019.1"/>
</dbReference>
<evidence type="ECO:0000256" key="2">
    <source>
        <dbReference type="PROSITE-ProRule" id="PRU01091"/>
    </source>
</evidence>
<evidence type="ECO:0000259" key="4">
    <source>
        <dbReference type="PROSITE" id="PS51755"/>
    </source>
</evidence>
<evidence type="ECO:0000256" key="3">
    <source>
        <dbReference type="SAM" id="Phobius"/>
    </source>
</evidence>